<protein>
    <submittedName>
        <fullName evidence="2">Pimeloyl-ACP methyl ester carboxylesterase</fullName>
    </submittedName>
</protein>
<name>A0A7X6A436_9ACTN</name>
<keyword evidence="3" id="KW-1185">Reference proteome</keyword>
<dbReference type="AlphaFoldDB" id="A0A7X6A436"/>
<dbReference type="RefSeq" id="WP_167213957.1">
    <property type="nucleotide sequence ID" value="NZ_JAASRO010000001.1"/>
</dbReference>
<evidence type="ECO:0000256" key="1">
    <source>
        <dbReference type="SAM" id="MobiDB-lite"/>
    </source>
</evidence>
<evidence type="ECO:0000313" key="2">
    <source>
        <dbReference type="EMBL" id="NIK60558.1"/>
    </source>
</evidence>
<feature type="region of interest" description="Disordered" evidence="1">
    <location>
        <begin position="93"/>
        <end position="119"/>
    </location>
</feature>
<reference evidence="2 3" key="1">
    <citation type="submission" date="2020-03" db="EMBL/GenBank/DDBJ databases">
        <title>Sequencing the genomes of 1000 actinobacteria strains.</title>
        <authorList>
            <person name="Klenk H.-P."/>
        </authorList>
    </citation>
    <scope>NUCLEOTIDE SEQUENCE [LARGE SCALE GENOMIC DNA]</scope>
    <source>
        <strain evidence="2 3">DSM 45490</strain>
    </source>
</reference>
<feature type="compositionally biased region" description="Low complexity" evidence="1">
    <location>
        <begin position="93"/>
        <end position="105"/>
    </location>
</feature>
<accession>A0A7X6A436</accession>
<sequence length="119" mass="13168">MQSRRTCELPHRQLKAQATSRSRWTYGVARPWDVPVEQLVLTDEFGTTYANTCGPADGPPVVLPPGHVAASPVWFTIAPPYLVYAIDLIIDPVRSPNTSRTPTTPGRRRASRSIPRCSN</sequence>
<evidence type="ECO:0000313" key="3">
    <source>
        <dbReference type="Proteomes" id="UP000555407"/>
    </source>
</evidence>
<proteinExistence type="predicted"/>
<organism evidence="2 3">
    <name type="scientific">Kribbella shirazensis</name>
    <dbReference type="NCBI Taxonomy" id="1105143"/>
    <lineage>
        <taxon>Bacteria</taxon>
        <taxon>Bacillati</taxon>
        <taxon>Actinomycetota</taxon>
        <taxon>Actinomycetes</taxon>
        <taxon>Propionibacteriales</taxon>
        <taxon>Kribbellaceae</taxon>
        <taxon>Kribbella</taxon>
    </lineage>
</organism>
<comment type="caution">
    <text evidence="2">The sequence shown here is derived from an EMBL/GenBank/DDBJ whole genome shotgun (WGS) entry which is preliminary data.</text>
</comment>
<dbReference type="Proteomes" id="UP000555407">
    <property type="component" value="Unassembled WGS sequence"/>
</dbReference>
<dbReference type="EMBL" id="JAASRO010000001">
    <property type="protein sequence ID" value="NIK60558.1"/>
    <property type="molecule type" value="Genomic_DNA"/>
</dbReference>
<gene>
    <name evidence="2" type="ORF">BJY22_006275</name>
</gene>